<sequence>MWLCRWYQIMYTNCIVASKDYDDDETRTYPIELKQFMVYREDEPSRNFYYTEDIGDLCIFLGDSESFCVSASMYPGLTPNSIYYVHYSGVGRYSINSAKICHIGSSVALSGFHPADPPIA</sequence>
<gene>
    <name evidence="2" type="ORF">CARUB_v10007554mg</name>
</gene>
<organism evidence="2 3">
    <name type="scientific">Capsella rubella</name>
    <dbReference type="NCBI Taxonomy" id="81985"/>
    <lineage>
        <taxon>Eukaryota</taxon>
        <taxon>Viridiplantae</taxon>
        <taxon>Streptophyta</taxon>
        <taxon>Embryophyta</taxon>
        <taxon>Tracheophyta</taxon>
        <taxon>Spermatophyta</taxon>
        <taxon>Magnoliopsida</taxon>
        <taxon>eudicotyledons</taxon>
        <taxon>Gunneridae</taxon>
        <taxon>Pentapetalae</taxon>
        <taxon>rosids</taxon>
        <taxon>malvids</taxon>
        <taxon>Brassicales</taxon>
        <taxon>Brassicaceae</taxon>
        <taxon>Camelineae</taxon>
        <taxon>Capsella</taxon>
    </lineage>
</organism>
<keyword evidence="3" id="KW-1185">Reference proteome</keyword>
<feature type="domain" description="KIB1-4 beta-propeller" evidence="1">
    <location>
        <begin position="34"/>
        <end position="86"/>
    </location>
</feature>
<dbReference type="AlphaFoldDB" id="R0FB12"/>
<accession>R0FB12</accession>
<proteinExistence type="predicted"/>
<dbReference type="Proteomes" id="UP000029121">
    <property type="component" value="Unassembled WGS sequence"/>
</dbReference>
<evidence type="ECO:0000313" key="3">
    <source>
        <dbReference type="Proteomes" id="UP000029121"/>
    </source>
</evidence>
<reference evidence="3" key="1">
    <citation type="journal article" date="2013" name="Nat. Genet.">
        <title>The Capsella rubella genome and the genomic consequences of rapid mating system evolution.</title>
        <authorList>
            <person name="Slotte T."/>
            <person name="Hazzouri K.M."/>
            <person name="Agren J.A."/>
            <person name="Koenig D."/>
            <person name="Maumus F."/>
            <person name="Guo Y.L."/>
            <person name="Steige K."/>
            <person name="Platts A.E."/>
            <person name="Escobar J.S."/>
            <person name="Newman L.K."/>
            <person name="Wang W."/>
            <person name="Mandakova T."/>
            <person name="Vello E."/>
            <person name="Smith L.M."/>
            <person name="Henz S.R."/>
            <person name="Steffen J."/>
            <person name="Takuno S."/>
            <person name="Brandvain Y."/>
            <person name="Coop G."/>
            <person name="Andolfatto P."/>
            <person name="Hu T.T."/>
            <person name="Blanchette M."/>
            <person name="Clark R.M."/>
            <person name="Quesneville H."/>
            <person name="Nordborg M."/>
            <person name="Gaut B.S."/>
            <person name="Lysak M.A."/>
            <person name="Jenkins J."/>
            <person name="Grimwood J."/>
            <person name="Chapman J."/>
            <person name="Prochnik S."/>
            <person name="Shu S."/>
            <person name="Rokhsar D."/>
            <person name="Schmutz J."/>
            <person name="Weigel D."/>
            <person name="Wright S.I."/>
        </authorList>
    </citation>
    <scope>NUCLEOTIDE SEQUENCE [LARGE SCALE GENOMIC DNA]</scope>
    <source>
        <strain evidence="3">cv. Monte Gargano</strain>
    </source>
</reference>
<protein>
    <recommendedName>
        <fullName evidence="1">KIB1-4 beta-propeller domain-containing protein</fullName>
    </recommendedName>
</protein>
<evidence type="ECO:0000313" key="2">
    <source>
        <dbReference type="EMBL" id="EOA18921.1"/>
    </source>
</evidence>
<evidence type="ECO:0000259" key="1">
    <source>
        <dbReference type="Pfam" id="PF03478"/>
    </source>
</evidence>
<dbReference type="InterPro" id="IPR005174">
    <property type="entry name" value="KIB1-4_b-propeller"/>
</dbReference>
<dbReference type="EMBL" id="KB870811">
    <property type="protein sequence ID" value="EOA18921.1"/>
    <property type="molecule type" value="Genomic_DNA"/>
</dbReference>
<name>R0FB12_9BRAS</name>
<dbReference type="Pfam" id="PF03478">
    <property type="entry name" value="Beta-prop_KIB1-4"/>
    <property type="match status" value="1"/>
</dbReference>